<sequence>MAYYLTIKADIHHSEEKRNEEGGVSDMWRKNVLPFQGDKNKSPYFEGWYYKQVSSNQQTALSLIVGMSVTKEDSHSFIQYIFVSKNNQGKSITKTGYSRFSLDDFVYQKDPFVVKIADNLFSESLISVHLEDDDINIAGN</sequence>
<comment type="caution">
    <text evidence="1">The sequence shown here is derived from an EMBL/GenBank/DDBJ whole genome shotgun (WGS) entry which is preliminary data.</text>
</comment>
<organism evidence="1 2">
    <name type="scientific">Candidatus Jeotgalibaca merdavium</name>
    <dbReference type="NCBI Taxonomy" id="2838627"/>
    <lineage>
        <taxon>Bacteria</taxon>
        <taxon>Bacillati</taxon>
        <taxon>Bacillota</taxon>
        <taxon>Bacilli</taxon>
        <taxon>Lactobacillales</taxon>
        <taxon>Carnobacteriaceae</taxon>
        <taxon>Jeotgalibaca</taxon>
    </lineage>
</organism>
<protein>
    <submittedName>
        <fullName evidence="1">Uncharacterized protein</fullName>
    </submittedName>
</protein>
<gene>
    <name evidence="1" type="ORF">H9948_05375</name>
</gene>
<dbReference type="EMBL" id="DWYW01000121">
    <property type="protein sequence ID" value="HJA90207.1"/>
    <property type="molecule type" value="Genomic_DNA"/>
</dbReference>
<name>A0A9D2KWB6_9LACT</name>
<evidence type="ECO:0000313" key="2">
    <source>
        <dbReference type="Proteomes" id="UP000886856"/>
    </source>
</evidence>
<reference evidence="1" key="1">
    <citation type="journal article" date="2021" name="PeerJ">
        <title>Extensive microbial diversity within the chicken gut microbiome revealed by metagenomics and culture.</title>
        <authorList>
            <person name="Gilroy R."/>
            <person name="Ravi A."/>
            <person name="Getino M."/>
            <person name="Pursley I."/>
            <person name="Horton D.L."/>
            <person name="Alikhan N.F."/>
            <person name="Baker D."/>
            <person name="Gharbi K."/>
            <person name="Hall N."/>
            <person name="Watson M."/>
            <person name="Adriaenssens E.M."/>
            <person name="Foster-Nyarko E."/>
            <person name="Jarju S."/>
            <person name="Secka A."/>
            <person name="Antonio M."/>
            <person name="Oren A."/>
            <person name="Chaudhuri R.R."/>
            <person name="La Ragione R."/>
            <person name="Hildebrand F."/>
            <person name="Pallen M.J."/>
        </authorList>
    </citation>
    <scope>NUCLEOTIDE SEQUENCE</scope>
    <source>
        <strain evidence="1">CHK171-505</strain>
    </source>
</reference>
<dbReference type="AlphaFoldDB" id="A0A9D2KWB6"/>
<dbReference type="Proteomes" id="UP000886856">
    <property type="component" value="Unassembled WGS sequence"/>
</dbReference>
<proteinExistence type="predicted"/>
<accession>A0A9D2KWB6</accession>
<evidence type="ECO:0000313" key="1">
    <source>
        <dbReference type="EMBL" id="HJA90207.1"/>
    </source>
</evidence>
<feature type="non-terminal residue" evidence="1">
    <location>
        <position position="140"/>
    </location>
</feature>
<reference evidence="1" key="2">
    <citation type="submission" date="2021-04" db="EMBL/GenBank/DDBJ databases">
        <authorList>
            <person name="Gilroy R."/>
        </authorList>
    </citation>
    <scope>NUCLEOTIDE SEQUENCE</scope>
    <source>
        <strain evidence="1">CHK171-505</strain>
    </source>
</reference>